<proteinExistence type="predicted"/>
<feature type="compositionally biased region" description="Basic and acidic residues" evidence="1">
    <location>
        <begin position="97"/>
        <end position="113"/>
    </location>
</feature>
<gene>
    <name evidence="2" type="ORF">LSALG_LOCUS6745</name>
</gene>
<organism evidence="2 3">
    <name type="scientific">Lactuca saligna</name>
    <name type="common">Willowleaf lettuce</name>
    <dbReference type="NCBI Taxonomy" id="75948"/>
    <lineage>
        <taxon>Eukaryota</taxon>
        <taxon>Viridiplantae</taxon>
        <taxon>Streptophyta</taxon>
        <taxon>Embryophyta</taxon>
        <taxon>Tracheophyta</taxon>
        <taxon>Spermatophyta</taxon>
        <taxon>Magnoliopsida</taxon>
        <taxon>eudicotyledons</taxon>
        <taxon>Gunneridae</taxon>
        <taxon>Pentapetalae</taxon>
        <taxon>asterids</taxon>
        <taxon>campanulids</taxon>
        <taxon>Asterales</taxon>
        <taxon>Asteraceae</taxon>
        <taxon>Cichorioideae</taxon>
        <taxon>Cichorieae</taxon>
        <taxon>Lactucinae</taxon>
        <taxon>Lactuca</taxon>
    </lineage>
</organism>
<feature type="compositionally biased region" description="Low complexity" evidence="1">
    <location>
        <begin position="20"/>
        <end position="57"/>
    </location>
</feature>
<evidence type="ECO:0000313" key="2">
    <source>
        <dbReference type="EMBL" id="CAI9266174.1"/>
    </source>
</evidence>
<name>A0AA35Y3V2_LACSI</name>
<evidence type="ECO:0000313" key="3">
    <source>
        <dbReference type="Proteomes" id="UP001177003"/>
    </source>
</evidence>
<feature type="region of interest" description="Disordered" evidence="1">
    <location>
        <begin position="93"/>
        <end position="118"/>
    </location>
</feature>
<dbReference type="AlphaFoldDB" id="A0AA35Y3V2"/>
<feature type="region of interest" description="Disordered" evidence="1">
    <location>
        <begin position="20"/>
        <end position="58"/>
    </location>
</feature>
<reference evidence="2" key="1">
    <citation type="submission" date="2023-04" db="EMBL/GenBank/DDBJ databases">
        <authorList>
            <person name="Vijverberg K."/>
            <person name="Xiong W."/>
            <person name="Schranz E."/>
        </authorList>
    </citation>
    <scope>NUCLEOTIDE SEQUENCE</scope>
</reference>
<dbReference type="EMBL" id="OX465086">
    <property type="protein sequence ID" value="CAI9266174.1"/>
    <property type="molecule type" value="Genomic_DNA"/>
</dbReference>
<dbReference type="Proteomes" id="UP001177003">
    <property type="component" value="Chromosome 0"/>
</dbReference>
<evidence type="ECO:0000256" key="1">
    <source>
        <dbReference type="SAM" id="MobiDB-lite"/>
    </source>
</evidence>
<protein>
    <submittedName>
        <fullName evidence="2">Uncharacterized protein</fullName>
    </submittedName>
</protein>
<keyword evidence="3" id="KW-1185">Reference proteome</keyword>
<sequence>MVTKKAGIVGTVVVKGYGTGDVQANVSGSKGSNWNGGNNKRGSYNSGNKGNKGWNNRIHSGNWDKGSVSHWNHQKNHEFVVANNKPLIVDKQGYNGKESEDSGKKEVEVEKGKGMKGSQKENNFVNTLNCFVVLSDITNEIVGMVKDDFMSHRVDSSKSDFGGLEN</sequence>
<accession>A0AA35Y3V2</accession>